<gene>
    <name evidence="2" type="ORF">GMARGA_LOCUS36337</name>
</gene>
<reference evidence="2 3" key="1">
    <citation type="submission" date="2021-06" db="EMBL/GenBank/DDBJ databases">
        <authorList>
            <person name="Kallberg Y."/>
            <person name="Tangrot J."/>
            <person name="Rosling A."/>
        </authorList>
    </citation>
    <scope>NUCLEOTIDE SEQUENCE [LARGE SCALE GENOMIC DNA]</scope>
    <source>
        <strain evidence="2 3">120-4 pot B 10/14</strain>
    </source>
</reference>
<dbReference type="Proteomes" id="UP000789901">
    <property type="component" value="Unassembled WGS sequence"/>
</dbReference>
<sequence>NIQNNDNKDNNNASSSSKSSRSQNQNEMDNASTSHIATNILDILPEDNIGDNDDTISSNEYEEEFQSGISGKQRNHEVSQIPAEFGGMNNILKICNWLVKNPSILQLANQSIWYPYYQSKILDSARIWDEKIKCLFLRARFPLATCIDEFVKKIFGYSPYSKEGTEIRTKTKNTL</sequence>
<feature type="non-terminal residue" evidence="2">
    <location>
        <position position="1"/>
    </location>
</feature>
<dbReference type="EMBL" id="CAJVQB010071157">
    <property type="protein sequence ID" value="CAG8843065.1"/>
    <property type="molecule type" value="Genomic_DNA"/>
</dbReference>
<evidence type="ECO:0000313" key="3">
    <source>
        <dbReference type="Proteomes" id="UP000789901"/>
    </source>
</evidence>
<keyword evidence="3" id="KW-1185">Reference proteome</keyword>
<proteinExistence type="predicted"/>
<feature type="non-terminal residue" evidence="2">
    <location>
        <position position="175"/>
    </location>
</feature>
<feature type="compositionally biased region" description="Low complexity" evidence="1">
    <location>
        <begin position="1"/>
        <end position="26"/>
    </location>
</feature>
<accession>A0ABN7WXF2</accession>
<evidence type="ECO:0000313" key="2">
    <source>
        <dbReference type="EMBL" id="CAG8843065.1"/>
    </source>
</evidence>
<protein>
    <submittedName>
        <fullName evidence="2">42109_t:CDS:1</fullName>
    </submittedName>
</protein>
<name>A0ABN7WXF2_GIGMA</name>
<evidence type="ECO:0000256" key="1">
    <source>
        <dbReference type="SAM" id="MobiDB-lite"/>
    </source>
</evidence>
<comment type="caution">
    <text evidence="2">The sequence shown here is derived from an EMBL/GenBank/DDBJ whole genome shotgun (WGS) entry which is preliminary data.</text>
</comment>
<organism evidence="2 3">
    <name type="scientific">Gigaspora margarita</name>
    <dbReference type="NCBI Taxonomy" id="4874"/>
    <lineage>
        <taxon>Eukaryota</taxon>
        <taxon>Fungi</taxon>
        <taxon>Fungi incertae sedis</taxon>
        <taxon>Mucoromycota</taxon>
        <taxon>Glomeromycotina</taxon>
        <taxon>Glomeromycetes</taxon>
        <taxon>Diversisporales</taxon>
        <taxon>Gigasporaceae</taxon>
        <taxon>Gigaspora</taxon>
    </lineage>
</organism>
<feature type="region of interest" description="Disordered" evidence="1">
    <location>
        <begin position="1"/>
        <end position="30"/>
    </location>
</feature>